<gene>
    <name evidence="1" type="ORF">RPERSI_LOCUS29868</name>
</gene>
<dbReference type="Proteomes" id="UP000789920">
    <property type="component" value="Unassembled WGS sequence"/>
</dbReference>
<sequence length="64" mass="7194">TISFPSTPIPSQINGTFYAKLQFIVEANNVIKEEKEQKSRNVLNMLGALGSYWGPIFGLYVLLF</sequence>
<organism evidence="1 2">
    <name type="scientific">Racocetra persica</name>
    <dbReference type="NCBI Taxonomy" id="160502"/>
    <lineage>
        <taxon>Eukaryota</taxon>
        <taxon>Fungi</taxon>
        <taxon>Fungi incertae sedis</taxon>
        <taxon>Mucoromycota</taxon>
        <taxon>Glomeromycotina</taxon>
        <taxon>Glomeromycetes</taxon>
        <taxon>Diversisporales</taxon>
        <taxon>Gigasporaceae</taxon>
        <taxon>Racocetra</taxon>
    </lineage>
</organism>
<accession>A0ACA9SDE3</accession>
<feature type="non-terminal residue" evidence="1">
    <location>
        <position position="1"/>
    </location>
</feature>
<evidence type="ECO:0000313" key="1">
    <source>
        <dbReference type="EMBL" id="CAG8836267.1"/>
    </source>
</evidence>
<proteinExistence type="predicted"/>
<keyword evidence="2" id="KW-1185">Reference proteome</keyword>
<reference evidence="1" key="1">
    <citation type="submission" date="2021-06" db="EMBL/GenBank/DDBJ databases">
        <authorList>
            <person name="Kallberg Y."/>
            <person name="Tangrot J."/>
            <person name="Rosling A."/>
        </authorList>
    </citation>
    <scope>NUCLEOTIDE SEQUENCE</scope>
    <source>
        <strain evidence="1">MA461A</strain>
    </source>
</reference>
<feature type="non-terminal residue" evidence="1">
    <location>
        <position position="64"/>
    </location>
</feature>
<protein>
    <submittedName>
        <fullName evidence="1">9542_t:CDS:1</fullName>
    </submittedName>
</protein>
<comment type="caution">
    <text evidence="1">The sequence shown here is derived from an EMBL/GenBank/DDBJ whole genome shotgun (WGS) entry which is preliminary data.</text>
</comment>
<name>A0ACA9SDE3_9GLOM</name>
<dbReference type="EMBL" id="CAJVQC010114213">
    <property type="protein sequence ID" value="CAG8836267.1"/>
    <property type="molecule type" value="Genomic_DNA"/>
</dbReference>
<evidence type="ECO:0000313" key="2">
    <source>
        <dbReference type="Proteomes" id="UP000789920"/>
    </source>
</evidence>